<dbReference type="Gene3D" id="1.10.150.240">
    <property type="entry name" value="Putative phosphatase, domain 2"/>
    <property type="match status" value="1"/>
</dbReference>
<evidence type="ECO:0000256" key="3">
    <source>
        <dbReference type="ARBA" id="ARBA00006171"/>
    </source>
</evidence>
<comment type="pathway">
    <text evidence="2">Organic acid metabolism; glycolate biosynthesis; glycolate from 2-phosphoglycolate: step 1/1.</text>
</comment>
<dbReference type="InterPro" id="IPR006439">
    <property type="entry name" value="HAD-SF_hydro_IA"/>
</dbReference>
<dbReference type="PANTHER" id="PTHR43434">
    <property type="entry name" value="PHOSPHOGLYCOLATE PHOSPHATASE"/>
    <property type="match status" value="1"/>
</dbReference>
<accession>A0ABU9CAE5</accession>
<dbReference type="Gene3D" id="3.40.50.1000">
    <property type="entry name" value="HAD superfamily/HAD-like"/>
    <property type="match status" value="1"/>
</dbReference>
<dbReference type="RefSeq" id="WP_341408522.1">
    <property type="nucleotide sequence ID" value="NZ_JBBUTH010000001.1"/>
</dbReference>
<evidence type="ECO:0000313" key="6">
    <source>
        <dbReference type="Proteomes" id="UP001365405"/>
    </source>
</evidence>
<organism evidence="5 6">
    <name type="scientific">Pseudaquabacterium inlustre</name>
    <dbReference type="NCBI Taxonomy" id="2984192"/>
    <lineage>
        <taxon>Bacteria</taxon>
        <taxon>Pseudomonadati</taxon>
        <taxon>Pseudomonadota</taxon>
        <taxon>Betaproteobacteria</taxon>
        <taxon>Burkholderiales</taxon>
        <taxon>Sphaerotilaceae</taxon>
        <taxon>Pseudaquabacterium</taxon>
    </lineage>
</organism>
<protein>
    <recommendedName>
        <fullName evidence="4">phosphoglycolate phosphatase</fullName>
        <ecNumber evidence="4">3.1.3.18</ecNumber>
    </recommendedName>
</protein>
<dbReference type="InterPro" id="IPR050155">
    <property type="entry name" value="HAD-like_hydrolase_sf"/>
</dbReference>
<dbReference type="InterPro" id="IPR023198">
    <property type="entry name" value="PGP-like_dom2"/>
</dbReference>
<dbReference type="SFLD" id="SFLDS00003">
    <property type="entry name" value="Haloacid_Dehalogenase"/>
    <property type="match status" value="1"/>
</dbReference>
<dbReference type="Proteomes" id="UP001365405">
    <property type="component" value="Unassembled WGS sequence"/>
</dbReference>
<sequence>MKVILFDLDGTLIDTAPELGDALNLTLRRADLPPVDADLVRGWIGDGARALLAKALSHAGAPPAKALSAWNEFAWDYADRCGTNSRVFDGVRPLLARLRAQGFRLAVLTNKEAGFAHRLLARHDLAEAFDLVVAGDTLNVKKPHPGVVQHALTALQAEPHEALLVGDSLTDLRTARAAGIGVWLVRHGYPQAELPATGPDAPDGFIAHFDDFHPQAAPRMAIA</sequence>
<dbReference type="PRINTS" id="PR00413">
    <property type="entry name" value="HADHALOGNASE"/>
</dbReference>
<evidence type="ECO:0000256" key="1">
    <source>
        <dbReference type="ARBA" id="ARBA00000830"/>
    </source>
</evidence>
<gene>
    <name evidence="5" type="ORF">AACH10_01205</name>
</gene>
<evidence type="ECO:0000256" key="4">
    <source>
        <dbReference type="ARBA" id="ARBA00013078"/>
    </source>
</evidence>
<dbReference type="NCBIfam" id="TIGR01549">
    <property type="entry name" value="HAD-SF-IA-v1"/>
    <property type="match status" value="1"/>
</dbReference>
<evidence type="ECO:0000256" key="2">
    <source>
        <dbReference type="ARBA" id="ARBA00004818"/>
    </source>
</evidence>
<keyword evidence="6" id="KW-1185">Reference proteome</keyword>
<dbReference type="PANTHER" id="PTHR43434:SF1">
    <property type="entry name" value="PHOSPHOGLYCOLATE PHOSPHATASE"/>
    <property type="match status" value="1"/>
</dbReference>
<dbReference type="InterPro" id="IPR036412">
    <property type="entry name" value="HAD-like_sf"/>
</dbReference>
<dbReference type="NCBIfam" id="TIGR01509">
    <property type="entry name" value="HAD-SF-IA-v3"/>
    <property type="match status" value="1"/>
</dbReference>
<dbReference type="EMBL" id="JBBUTH010000001">
    <property type="protein sequence ID" value="MEK8048849.1"/>
    <property type="molecule type" value="Genomic_DNA"/>
</dbReference>
<proteinExistence type="inferred from homology"/>
<dbReference type="EC" id="3.1.3.18" evidence="4"/>
<dbReference type="SFLD" id="SFLDG01135">
    <property type="entry name" value="C1.5.6:_HAD__Beta-PGM__Phospha"/>
    <property type="match status" value="1"/>
</dbReference>
<comment type="similarity">
    <text evidence="3">Belongs to the HAD-like hydrolase superfamily. CbbY/CbbZ/Gph/YieH family.</text>
</comment>
<name>A0ABU9CAE5_9BURK</name>
<dbReference type="Pfam" id="PF13419">
    <property type="entry name" value="HAD_2"/>
    <property type="match status" value="1"/>
</dbReference>
<keyword evidence="5" id="KW-0378">Hydrolase</keyword>
<comment type="catalytic activity">
    <reaction evidence="1">
        <text>2-phosphoglycolate + H2O = glycolate + phosphate</text>
        <dbReference type="Rhea" id="RHEA:14369"/>
        <dbReference type="ChEBI" id="CHEBI:15377"/>
        <dbReference type="ChEBI" id="CHEBI:29805"/>
        <dbReference type="ChEBI" id="CHEBI:43474"/>
        <dbReference type="ChEBI" id="CHEBI:58033"/>
        <dbReference type="EC" id="3.1.3.18"/>
    </reaction>
</comment>
<evidence type="ECO:0000313" key="5">
    <source>
        <dbReference type="EMBL" id="MEK8048849.1"/>
    </source>
</evidence>
<reference evidence="5 6" key="1">
    <citation type="submission" date="2024-04" db="EMBL/GenBank/DDBJ databases">
        <title>Novel species of the genus Ideonella isolated from streams.</title>
        <authorList>
            <person name="Lu H."/>
        </authorList>
    </citation>
    <scope>NUCLEOTIDE SEQUENCE [LARGE SCALE GENOMIC DNA]</scope>
    <source>
        <strain evidence="5 6">DXS22W</strain>
    </source>
</reference>
<dbReference type="SUPFAM" id="SSF56784">
    <property type="entry name" value="HAD-like"/>
    <property type="match status" value="1"/>
</dbReference>
<comment type="caution">
    <text evidence="5">The sequence shown here is derived from an EMBL/GenBank/DDBJ whole genome shotgun (WGS) entry which is preliminary data.</text>
</comment>
<dbReference type="GO" id="GO:0016787">
    <property type="term" value="F:hydrolase activity"/>
    <property type="evidence" value="ECO:0007669"/>
    <property type="project" value="UniProtKB-KW"/>
</dbReference>
<dbReference type="SFLD" id="SFLDG01129">
    <property type="entry name" value="C1.5:_HAD__Beta-PGM__Phosphata"/>
    <property type="match status" value="1"/>
</dbReference>
<dbReference type="InterPro" id="IPR041492">
    <property type="entry name" value="HAD_2"/>
</dbReference>
<dbReference type="InterPro" id="IPR023214">
    <property type="entry name" value="HAD_sf"/>
</dbReference>